<gene>
    <name evidence="2" type="ordered locus">Calag_0914</name>
</gene>
<sequence>MSLPYITAIVTAYDRKQYIRQALDSIYRQTLDKDKFEVIVVANYEDINYDKLKYNWIYTKDPRLGTKIVLGSKEAKGEVISLLEDDDYWLKDKLKFVYNKFKEYNLDYLRHQVLITDENLKPLDKNYQPRNSIFFDRIFYSKKINKKLINLMFIVWNNSSINIKKDIIEFISNKLKCLKMYETDKLINISSLIFGNKILFSSKRLSLYRMHNSSSTILKDWSNYYDNNRKNIRYKLLLAIDTLIMYRIVKSYMEQKLKNNWNLESYKNRVYDSYYKYKFRKDNEDFRELKHYAVKQILNNFLKIHDYDFFEYLKVLKIPICDLFSIKSELNINCPYFNNPIYLIKNLIRL</sequence>
<feature type="domain" description="Glycosyltransferase 2-like" evidence="1">
    <location>
        <begin position="8"/>
        <end position="161"/>
    </location>
</feature>
<dbReference type="RefSeq" id="WP_015232545.1">
    <property type="nucleotide sequence ID" value="NC_019791.1"/>
</dbReference>
<name>L0A9S9_CALLD</name>
<dbReference type="eggNOG" id="arCOG01397">
    <property type="taxonomic scope" value="Archaea"/>
</dbReference>
<keyword evidence="3" id="KW-1185">Reference proteome</keyword>
<dbReference type="AlphaFoldDB" id="L0A9S9"/>
<dbReference type="Pfam" id="PF00535">
    <property type="entry name" value="Glycos_transf_2"/>
    <property type="match status" value="1"/>
</dbReference>
<evidence type="ECO:0000313" key="2">
    <source>
        <dbReference type="EMBL" id="AFZ70648.1"/>
    </source>
</evidence>
<dbReference type="InterPro" id="IPR001173">
    <property type="entry name" value="Glyco_trans_2-like"/>
</dbReference>
<dbReference type="STRING" id="1056495.Calag_0914"/>
<dbReference type="CDD" id="cd00761">
    <property type="entry name" value="Glyco_tranf_GTA_type"/>
    <property type="match status" value="1"/>
</dbReference>
<protein>
    <submittedName>
        <fullName evidence="2">Glycosyl transferase family 2</fullName>
    </submittedName>
</protein>
<dbReference type="Proteomes" id="UP000010469">
    <property type="component" value="Chromosome"/>
</dbReference>
<dbReference type="OrthoDB" id="42128at2157"/>
<dbReference type="KEGG" id="clg:Calag_0914"/>
<dbReference type="InParanoid" id="L0A9S9"/>
<dbReference type="InterPro" id="IPR029044">
    <property type="entry name" value="Nucleotide-diphossugar_trans"/>
</dbReference>
<dbReference type="HOGENOM" id="CLU_055387_2_0_2"/>
<dbReference type="GeneID" id="14212174"/>
<reference evidence="3" key="1">
    <citation type="submission" date="2012-03" db="EMBL/GenBank/DDBJ databases">
        <title>Complete genome of Caldisphaera lagunensis DSM 15908.</title>
        <authorList>
            <person name="Lucas S."/>
            <person name="Copeland A."/>
            <person name="Lapidus A."/>
            <person name="Glavina del Rio T."/>
            <person name="Dalin E."/>
            <person name="Tice H."/>
            <person name="Bruce D."/>
            <person name="Goodwin L."/>
            <person name="Pitluck S."/>
            <person name="Peters L."/>
            <person name="Mikhailova N."/>
            <person name="Teshima H."/>
            <person name="Kyrpides N."/>
            <person name="Mavromatis K."/>
            <person name="Ivanova N."/>
            <person name="Brettin T."/>
            <person name="Detter J.C."/>
            <person name="Han C."/>
            <person name="Larimer F."/>
            <person name="Land M."/>
            <person name="Hauser L."/>
            <person name="Markowitz V."/>
            <person name="Cheng J.-F."/>
            <person name="Hugenholtz P."/>
            <person name="Woyke T."/>
            <person name="Wu D."/>
            <person name="Spring S."/>
            <person name="Schroeder M."/>
            <person name="Brambilla E."/>
            <person name="Klenk H.-P."/>
            <person name="Eisen J.A."/>
        </authorList>
    </citation>
    <scope>NUCLEOTIDE SEQUENCE [LARGE SCALE GENOMIC DNA]</scope>
    <source>
        <strain evidence="3">DSM 15908 / JCM 11604 / IC-154</strain>
    </source>
</reference>
<dbReference type="Gene3D" id="3.90.550.10">
    <property type="entry name" value="Spore Coat Polysaccharide Biosynthesis Protein SpsA, Chain A"/>
    <property type="match status" value="1"/>
</dbReference>
<evidence type="ECO:0000313" key="3">
    <source>
        <dbReference type="Proteomes" id="UP000010469"/>
    </source>
</evidence>
<accession>L0A9S9</accession>
<evidence type="ECO:0000259" key="1">
    <source>
        <dbReference type="Pfam" id="PF00535"/>
    </source>
</evidence>
<keyword evidence="2" id="KW-0808">Transferase</keyword>
<dbReference type="EMBL" id="CP003378">
    <property type="protein sequence ID" value="AFZ70648.1"/>
    <property type="molecule type" value="Genomic_DNA"/>
</dbReference>
<dbReference type="GO" id="GO:0016740">
    <property type="term" value="F:transferase activity"/>
    <property type="evidence" value="ECO:0007669"/>
    <property type="project" value="UniProtKB-KW"/>
</dbReference>
<proteinExistence type="predicted"/>
<organism evidence="2 3">
    <name type="scientific">Caldisphaera lagunensis (strain DSM 15908 / JCM 11604 / ANMR 0165 / IC-154)</name>
    <dbReference type="NCBI Taxonomy" id="1056495"/>
    <lineage>
        <taxon>Archaea</taxon>
        <taxon>Thermoproteota</taxon>
        <taxon>Thermoprotei</taxon>
        <taxon>Acidilobales</taxon>
        <taxon>Caldisphaeraceae</taxon>
        <taxon>Caldisphaera</taxon>
    </lineage>
</organism>
<dbReference type="SUPFAM" id="SSF53448">
    <property type="entry name" value="Nucleotide-diphospho-sugar transferases"/>
    <property type="match status" value="1"/>
</dbReference>